<proteinExistence type="predicted"/>
<dbReference type="AlphaFoldDB" id="A0AAW8F286"/>
<evidence type="ECO:0000313" key="2">
    <source>
        <dbReference type="Proteomes" id="UP001234216"/>
    </source>
</evidence>
<name>A0AAW8F286_9ACTN</name>
<gene>
    <name evidence="1" type="ORF">QFZ22_000161</name>
</gene>
<dbReference type="EMBL" id="JAUSZV010000001">
    <property type="protein sequence ID" value="MDQ0904176.1"/>
    <property type="molecule type" value="Genomic_DNA"/>
</dbReference>
<accession>A0AAW8F286</accession>
<comment type="caution">
    <text evidence="1">The sequence shown here is derived from an EMBL/GenBank/DDBJ whole genome shotgun (WGS) entry which is preliminary data.</text>
</comment>
<organism evidence="1 2">
    <name type="scientific">Streptomyces canus</name>
    <dbReference type="NCBI Taxonomy" id="58343"/>
    <lineage>
        <taxon>Bacteria</taxon>
        <taxon>Bacillati</taxon>
        <taxon>Actinomycetota</taxon>
        <taxon>Actinomycetes</taxon>
        <taxon>Kitasatosporales</taxon>
        <taxon>Streptomycetaceae</taxon>
        <taxon>Streptomyces</taxon>
        <taxon>Streptomyces aurantiacus group</taxon>
    </lineage>
</organism>
<evidence type="ECO:0000313" key="1">
    <source>
        <dbReference type="EMBL" id="MDQ0904176.1"/>
    </source>
</evidence>
<reference evidence="1" key="1">
    <citation type="submission" date="2023-07" db="EMBL/GenBank/DDBJ databases">
        <title>Comparative genomics of wheat-associated soil bacteria to identify genetic determinants of phenazine resistance.</title>
        <authorList>
            <person name="Mouncey N."/>
        </authorList>
    </citation>
    <scope>NUCLEOTIDE SEQUENCE</scope>
    <source>
        <strain evidence="1">V4I22</strain>
    </source>
</reference>
<sequence>MTFSDGTGGGRPSDVLDAEYYPDLVLRGGLVAALRQAAGQSGLDLGEVGPLSGRGGTAFKTATASSARGEIVVRLGKGRRIFSIVLDSSRGAFVWASGGTADLNEVAALVDAWRNGISLRALVERFPFMAYDRLSLGYEDGTPIETQWDILLNSQEFTEYRNMLLRVRVNTYLGKMFPFFSHETLRLVKDCFDRNSEGIFIDPRPDGSYFIWATNNQMRREANGLEEAIAAAEAMTRRL</sequence>
<protein>
    <submittedName>
        <fullName evidence="1">Uncharacterized protein</fullName>
    </submittedName>
</protein>
<dbReference type="Proteomes" id="UP001234216">
    <property type="component" value="Unassembled WGS sequence"/>
</dbReference>